<proteinExistence type="inferred from homology"/>
<dbReference type="Proteomes" id="UP000273083">
    <property type="component" value="Unassembled WGS sequence"/>
</dbReference>
<dbReference type="SUPFAM" id="SSF56042">
    <property type="entry name" value="PurM C-terminal domain-like"/>
    <property type="match status" value="1"/>
</dbReference>
<sequence>MKIGKIPEIVLKRSVFKQIKHRREEVLIRPGVGRDCSAIAIEKDEAIVISTDPITGTTKDIGALAVHITANDIASSGGDIIGIMLTILLPEGARESDLREMMQDIESVCLNLNIEVIGGHTEVTNAVNQPIITVTGIGKISKDDLLSPKGMKPGQEIVMTKWAGLEGTAIIAKEKQEELLTKYPKEFIDGAIDFIDHISVVPEAKIGKQIGVTSMHDVTEGGIFGALWEIAEASNVGISIDLKAIPIKQETVEVCEFYDLNPYLLISSGSMLMVTEKGNELVETLKKSGIPAAIIGKVTNGNERIIINEDEKRYLEPPKSDELYKVELNSDRYKIKIK</sequence>
<feature type="domain" description="PurM-like C-terminal" evidence="3">
    <location>
        <begin position="152"/>
        <end position="303"/>
    </location>
</feature>
<dbReference type="Pfam" id="PF02769">
    <property type="entry name" value="AIRS_C"/>
    <property type="match status" value="1"/>
</dbReference>
<dbReference type="CDD" id="cd06061">
    <property type="entry name" value="PurM-like1"/>
    <property type="match status" value="1"/>
</dbReference>
<dbReference type="Pfam" id="PF00586">
    <property type="entry name" value="AIRS"/>
    <property type="match status" value="1"/>
</dbReference>
<dbReference type="Gene3D" id="3.30.1330.10">
    <property type="entry name" value="PurM-like, N-terminal domain"/>
    <property type="match status" value="1"/>
</dbReference>
<accession>A0A3N1X7D7</accession>
<evidence type="ECO:0000313" key="4">
    <source>
        <dbReference type="EMBL" id="ROR21931.1"/>
    </source>
</evidence>
<dbReference type="RefSeq" id="WP_123610931.1">
    <property type="nucleotide sequence ID" value="NZ_RJVG01000018.1"/>
</dbReference>
<dbReference type="AlphaFoldDB" id="A0A3N1X7D7"/>
<dbReference type="OrthoDB" id="153904at2"/>
<dbReference type="PANTHER" id="PTHR30303:SF4">
    <property type="entry name" value="HYDROGENASE EXPRESSION_FORMATION PROTEIN HYPE"/>
    <property type="match status" value="1"/>
</dbReference>
<dbReference type="PANTHER" id="PTHR30303">
    <property type="entry name" value="HYDROGENASE ISOENZYMES FORMATION PROTEIN HYPE"/>
    <property type="match status" value="1"/>
</dbReference>
<reference evidence="4 5" key="1">
    <citation type="submission" date="2018-11" db="EMBL/GenBank/DDBJ databases">
        <title>Genomic Encyclopedia of Type Strains, Phase IV (KMG-IV): sequencing the most valuable type-strain genomes for metagenomic binning, comparative biology and taxonomic classification.</title>
        <authorList>
            <person name="Goeker M."/>
        </authorList>
    </citation>
    <scope>NUCLEOTIDE SEQUENCE [LARGE SCALE GENOMIC DNA]</scope>
    <source>
        <strain evidence="4 5">DSM 26537</strain>
    </source>
</reference>
<evidence type="ECO:0000256" key="1">
    <source>
        <dbReference type="ARBA" id="ARBA00006243"/>
    </source>
</evidence>
<evidence type="ECO:0000259" key="2">
    <source>
        <dbReference type="Pfam" id="PF00586"/>
    </source>
</evidence>
<evidence type="ECO:0000259" key="3">
    <source>
        <dbReference type="Pfam" id="PF02769"/>
    </source>
</evidence>
<dbReference type="InterPro" id="IPR016188">
    <property type="entry name" value="PurM-like_N"/>
</dbReference>
<dbReference type="PIRSF" id="PIRSF005644">
    <property type="entry name" value="Hdrgns_mtr_HypE"/>
    <property type="match status" value="1"/>
</dbReference>
<comment type="caution">
    <text evidence="4">The sequence shown here is derived from an EMBL/GenBank/DDBJ whole genome shotgun (WGS) entry which is preliminary data.</text>
</comment>
<dbReference type="Gene3D" id="3.90.650.10">
    <property type="entry name" value="PurM-like C-terminal domain"/>
    <property type="match status" value="1"/>
</dbReference>
<dbReference type="InterPro" id="IPR011854">
    <property type="entry name" value="HypE"/>
</dbReference>
<keyword evidence="5" id="KW-1185">Reference proteome</keyword>
<dbReference type="InterPro" id="IPR036676">
    <property type="entry name" value="PurM-like_C_sf"/>
</dbReference>
<organism evidence="4 5">
    <name type="scientific">Mobilisporobacter senegalensis</name>
    <dbReference type="NCBI Taxonomy" id="1329262"/>
    <lineage>
        <taxon>Bacteria</taxon>
        <taxon>Bacillati</taxon>
        <taxon>Bacillota</taxon>
        <taxon>Clostridia</taxon>
        <taxon>Lachnospirales</taxon>
        <taxon>Lachnospiraceae</taxon>
        <taxon>Mobilisporobacter</taxon>
    </lineage>
</organism>
<gene>
    <name evidence="4" type="ORF">EDD66_11811</name>
</gene>
<dbReference type="EMBL" id="RJVG01000018">
    <property type="protein sequence ID" value="ROR21931.1"/>
    <property type="molecule type" value="Genomic_DNA"/>
</dbReference>
<name>A0A3N1X7D7_9FIRM</name>
<dbReference type="InterPro" id="IPR010918">
    <property type="entry name" value="PurM-like_C_dom"/>
</dbReference>
<dbReference type="SUPFAM" id="SSF55326">
    <property type="entry name" value="PurM N-terminal domain-like"/>
    <property type="match status" value="1"/>
</dbReference>
<feature type="domain" description="PurM-like N-terminal" evidence="2">
    <location>
        <begin position="33"/>
        <end position="140"/>
    </location>
</feature>
<protein>
    <submittedName>
        <fullName evidence="4">Hydrogenase maturation factor</fullName>
    </submittedName>
</protein>
<comment type="similarity">
    <text evidence="1">Belongs to the HypE family.</text>
</comment>
<dbReference type="GO" id="GO:0051604">
    <property type="term" value="P:protein maturation"/>
    <property type="evidence" value="ECO:0007669"/>
    <property type="project" value="TreeGrafter"/>
</dbReference>
<dbReference type="InterPro" id="IPR036921">
    <property type="entry name" value="PurM-like_N_sf"/>
</dbReference>
<evidence type="ECO:0000313" key="5">
    <source>
        <dbReference type="Proteomes" id="UP000273083"/>
    </source>
</evidence>